<name>A0A2Z6I9G2_9BURK</name>
<dbReference type="Proteomes" id="UP000271003">
    <property type="component" value="Chromosome"/>
</dbReference>
<dbReference type="Gene3D" id="3.30.1370.100">
    <property type="entry name" value="MutL, C-terminal domain, regulatory subdomain"/>
    <property type="match status" value="1"/>
</dbReference>
<dbReference type="PANTHER" id="PTHR10073">
    <property type="entry name" value="DNA MISMATCH REPAIR PROTEIN MLH, PMS, MUTL"/>
    <property type="match status" value="1"/>
</dbReference>
<dbReference type="InterPro" id="IPR037198">
    <property type="entry name" value="MutL_C_sf"/>
</dbReference>
<dbReference type="InterPro" id="IPR042121">
    <property type="entry name" value="MutL_C_regsub"/>
</dbReference>
<evidence type="ECO:0000256" key="4">
    <source>
        <dbReference type="ARBA" id="ARBA00023204"/>
    </source>
</evidence>
<dbReference type="Gene3D" id="3.30.230.10">
    <property type="match status" value="1"/>
</dbReference>
<dbReference type="SUPFAM" id="SSF55874">
    <property type="entry name" value="ATPase domain of HSP90 chaperone/DNA topoisomerase II/histidine kinase"/>
    <property type="match status" value="1"/>
</dbReference>
<dbReference type="FunFam" id="3.30.565.10:FF:000003">
    <property type="entry name" value="DNA mismatch repair endonuclease MutL"/>
    <property type="match status" value="1"/>
</dbReference>
<dbReference type="InterPro" id="IPR014721">
    <property type="entry name" value="Ribsml_uS5_D2-typ_fold_subgr"/>
</dbReference>
<dbReference type="CDD" id="cd16926">
    <property type="entry name" value="HATPase_MutL-MLH-PMS-like"/>
    <property type="match status" value="1"/>
</dbReference>
<dbReference type="InterPro" id="IPR038973">
    <property type="entry name" value="MutL/Mlh/Pms-like"/>
</dbReference>
<evidence type="ECO:0000259" key="8">
    <source>
        <dbReference type="SMART" id="SM01340"/>
    </source>
</evidence>
<evidence type="ECO:0000256" key="3">
    <source>
        <dbReference type="ARBA" id="ARBA00022763"/>
    </source>
</evidence>
<feature type="domain" description="MutL C-terminal dimerisation" evidence="7">
    <location>
        <begin position="538"/>
        <end position="684"/>
    </location>
</feature>
<evidence type="ECO:0000256" key="6">
    <source>
        <dbReference type="SAM" id="MobiDB-lite"/>
    </source>
</evidence>
<comment type="function">
    <text evidence="5">This protein is involved in the repair of mismatches in DNA. It is required for dam-dependent methyl-directed DNA mismatch repair. May act as a 'molecular matchmaker', a protein that promotes the formation of a stable complex between two or more DNA-binding proteins in an ATP-dependent manner without itself being part of a final effector complex.</text>
</comment>
<sequence length="728" mass="79358">MPSENRRPPIRELSSELISQIAAGEVIERPASVVKELVENSVDAGAMNIEVRVDGGGLKRIVVTDDGCGIPKEELPLALKRHATSKIRNLLDLENVATLGFRGEALASIDSVSAVTIQSRATGSERAWELSEGELVPSAGPQQGTRIEVRDLFYKTPARRKFMKSEATENAHVVAQLHRVALANPAVRFVLYQNGRQTFDLEAVETQDERIVALMPRAFEGGYRSVDREESGMRLTGLVGLPTLSKPKGDAQYLFVNGRFVRDRTCAHAVRQAYQDVLHGQAQPLYCLFLTVPAAEVDVNVHPTKTEVRFRNTQRIHSFVDRAVGETLAPPRTGEEESDRLSAEGLADSATAPGPSLAPRPRYEPRYEPHSVSPNRPLKEPHREPEAYVASTPRTAPEASERLSASAVDSALRLFGASEAVRDHVLEPNTSSGARLPQSFRDFPSPGPAPAFPSAPVEQRTFGFDKVTEAYAGAVDAANVADVADSADVGFESRIDVAMPESVVPSADSVEPVRVREEPTSEPVLPSDALPMGRLGRPVAQIAGLYVIAENEEGLVIVDQHAAAERITYEKLKASMASHTMPVQPLLLPQVIRVSAVEMATFEEHSDALKEMGIELSVAGPDSLALRAVPAILHDAPITALENTVRAVLEDLEAYGESSLIEEARNKILATMACHGSIRANRKLAVKEMEELLRAMERTERSDQCNHGRPTWTQLTVAELDKLFMRGK</sequence>
<comment type="similarity">
    <text evidence="1 5">Belongs to the DNA mismatch repair MutL/HexB family.</text>
</comment>
<dbReference type="InterPro" id="IPR013507">
    <property type="entry name" value="DNA_mismatch_S5_2-like"/>
</dbReference>
<feature type="compositionally biased region" description="Basic and acidic residues" evidence="6">
    <location>
        <begin position="377"/>
        <end position="386"/>
    </location>
</feature>
<accession>A0A2Z6I9G2</accession>
<dbReference type="InterPro" id="IPR014762">
    <property type="entry name" value="DNA_mismatch_repair_CS"/>
</dbReference>
<keyword evidence="3 5" id="KW-0227">DNA damage</keyword>
<feature type="compositionally biased region" description="Basic and acidic residues" evidence="6">
    <location>
        <begin position="333"/>
        <end position="342"/>
    </location>
</feature>
<dbReference type="AlphaFoldDB" id="A0A2Z6I9G2"/>
<dbReference type="Pfam" id="PF13589">
    <property type="entry name" value="HATPase_c_3"/>
    <property type="match status" value="1"/>
</dbReference>
<dbReference type="Gene3D" id="3.30.1540.20">
    <property type="entry name" value="MutL, C-terminal domain, dimerisation subdomain"/>
    <property type="match status" value="1"/>
</dbReference>
<dbReference type="GO" id="GO:0016887">
    <property type="term" value="F:ATP hydrolysis activity"/>
    <property type="evidence" value="ECO:0007669"/>
    <property type="project" value="InterPro"/>
</dbReference>
<dbReference type="KEGG" id="sutt:SUTMEG_04510"/>
<dbReference type="SUPFAM" id="SSF118116">
    <property type="entry name" value="DNA mismatch repair protein MutL"/>
    <property type="match status" value="1"/>
</dbReference>
<evidence type="ECO:0000259" key="7">
    <source>
        <dbReference type="SMART" id="SM00853"/>
    </source>
</evidence>
<gene>
    <name evidence="5" type="primary">mutL</name>
    <name evidence="9" type="ORF">SUTMEG_04510</name>
</gene>
<dbReference type="PROSITE" id="PS00058">
    <property type="entry name" value="DNA_MISMATCH_REPAIR_1"/>
    <property type="match status" value="1"/>
</dbReference>
<keyword evidence="10" id="KW-1185">Reference proteome</keyword>
<dbReference type="EMBL" id="AP018786">
    <property type="protein sequence ID" value="BBF22560.1"/>
    <property type="molecule type" value="Genomic_DNA"/>
</dbReference>
<dbReference type="GO" id="GO:0030983">
    <property type="term" value="F:mismatched DNA binding"/>
    <property type="evidence" value="ECO:0007669"/>
    <property type="project" value="InterPro"/>
</dbReference>
<dbReference type="SMART" id="SM00853">
    <property type="entry name" value="MutL_C"/>
    <property type="match status" value="1"/>
</dbReference>
<dbReference type="NCBIfam" id="NF000949">
    <property type="entry name" value="PRK00095.1-2"/>
    <property type="match status" value="1"/>
</dbReference>
<feature type="domain" description="DNA mismatch repair protein S5" evidence="8">
    <location>
        <begin position="211"/>
        <end position="329"/>
    </location>
</feature>
<proteinExistence type="inferred from homology"/>
<evidence type="ECO:0000256" key="5">
    <source>
        <dbReference type="HAMAP-Rule" id="MF_00149"/>
    </source>
</evidence>
<dbReference type="PANTHER" id="PTHR10073:SF12">
    <property type="entry name" value="DNA MISMATCH REPAIR PROTEIN MLH1"/>
    <property type="match status" value="1"/>
</dbReference>
<feature type="region of interest" description="Disordered" evidence="6">
    <location>
        <begin position="322"/>
        <end position="403"/>
    </location>
</feature>
<dbReference type="NCBIfam" id="TIGR00585">
    <property type="entry name" value="mutl"/>
    <property type="match status" value="1"/>
</dbReference>
<dbReference type="Gene3D" id="3.30.565.10">
    <property type="entry name" value="Histidine kinase-like ATPase, C-terminal domain"/>
    <property type="match status" value="1"/>
</dbReference>
<organism evidence="9 10">
    <name type="scientific">Sutterella megalosphaeroides</name>
    <dbReference type="NCBI Taxonomy" id="2494234"/>
    <lineage>
        <taxon>Bacteria</taxon>
        <taxon>Pseudomonadati</taxon>
        <taxon>Pseudomonadota</taxon>
        <taxon>Betaproteobacteria</taxon>
        <taxon>Burkholderiales</taxon>
        <taxon>Sutterellaceae</taxon>
        <taxon>Sutterella</taxon>
    </lineage>
</organism>
<dbReference type="InterPro" id="IPR020568">
    <property type="entry name" value="Ribosomal_Su5_D2-typ_SF"/>
</dbReference>
<reference evidence="9 10" key="1">
    <citation type="journal article" date="2018" name="Int. J. Syst. Evol. Microbiol.">
        <title>Mesosutterella multiformis gen. nov., sp. nov., a member of the family Sutterellaceae and Sutterella megalosphaeroides sp. nov., isolated from human faeces.</title>
        <authorList>
            <person name="Sakamoto M."/>
            <person name="Ikeyama N."/>
            <person name="Kunihiro T."/>
            <person name="Iino T."/>
            <person name="Yuki M."/>
            <person name="Ohkuma M."/>
        </authorList>
    </citation>
    <scope>NUCLEOTIDE SEQUENCE [LARGE SCALE GENOMIC DNA]</scope>
    <source>
        <strain evidence="9 10">6FBBBH3</strain>
    </source>
</reference>
<dbReference type="CDD" id="cd03482">
    <property type="entry name" value="MutL_Trans_MutL"/>
    <property type="match status" value="1"/>
</dbReference>
<evidence type="ECO:0000256" key="1">
    <source>
        <dbReference type="ARBA" id="ARBA00006082"/>
    </source>
</evidence>
<dbReference type="SUPFAM" id="SSF54211">
    <property type="entry name" value="Ribosomal protein S5 domain 2-like"/>
    <property type="match status" value="1"/>
</dbReference>
<dbReference type="SMART" id="SM01340">
    <property type="entry name" value="DNA_mis_repair"/>
    <property type="match status" value="1"/>
</dbReference>
<feature type="region of interest" description="Disordered" evidence="6">
    <location>
        <begin position="508"/>
        <end position="529"/>
    </location>
</feature>
<dbReference type="Pfam" id="PF08676">
    <property type="entry name" value="MutL_C"/>
    <property type="match status" value="1"/>
</dbReference>
<keyword evidence="4 5" id="KW-0234">DNA repair</keyword>
<evidence type="ECO:0000256" key="2">
    <source>
        <dbReference type="ARBA" id="ARBA00021975"/>
    </source>
</evidence>
<evidence type="ECO:0000313" key="10">
    <source>
        <dbReference type="Proteomes" id="UP000271003"/>
    </source>
</evidence>
<protein>
    <recommendedName>
        <fullName evidence="2 5">DNA mismatch repair protein MutL</fullName>
    </recommendedName>
</protein>
<evidence type="ECO:0000313" key="9">
    <source>
        <dbReference type="EMBL" id="BBF22560.1"/>
    </source>
</evidence>
<dbReference type="InterPro" id="IPR002099">
    <property type="entry name" value="MutL/Mlh/PMS"/>
</dbReference>
<dbReference type="RefSeq" id="WP_170143796.1">
    <property type="nucleotide sequence ID" value="NZ_AP018786.1"/>
</dbReference>
<dbReference type="InterPro" id="IPR042120">
    <property type="entry name" value="MutL_C_dimsub"/>
</dbReference>
<dbReference type="GO" id="GO:0006298">
    <property type="term" value="P:mismatch repair"/>
    <property type="evidence" value="ECO:0007669"/>
    <property type="project" value="UniProtKB-UniRule"/>
</dbReference>
<dbReference type="GO" id="GO:0140664">
    <property type="term" value="F:ATP-dependent DNA damage sensor activity"/>
    <property type="evidence" value="ECO:0007669"/>
    <property type="project" value="InterPro"/>
</dbReference>
<dbReference type="InterPro" id="IPR036890">
    <property type="entry name" value="HATPase_C_sf"/>
</dbReference>
<dbReference type="GO" id="GO:0032300">
    <property type="term" value="C:mismatch repair complex"/>
    <property type="evidence" value="ECO:0007669"/>
    <property type="project" value="InterPro"/>
</dbReference>
<dbReference type="GO" id="GO:0005524">
    <property type="term" value="F:ATP binding"/>
    <property type="evidence" value="ECO:0007669"/>
    <property type="project" value="InterPro"/>
</dbReference>
<dbReference type="Pfam" id="PF01119">
    <property type="entry name" value="DNA_mis_repair"/>
    <property type="match status" value="1"/>
</dbReference>
<dbReference type="InterPro" id="IPR014790">
    <property type="entry name" value="MutL_C"/>
</dbReference>
<dbReference type="HAMAP" id="MF_00149">
    <property type="entry name" value="DNA_mis_repair"/>
    <property type="match status" value="1"/>
</dbReference>
<dbReference type="InterPro" id="IPR020667">
    <property type="entry name" value="DNA_mismatch_repair_MutL"/>
</dbReference>